<proteinExistence type="predicted"/>
<evidence type="ECO:0000313" key="2">
    <source>
        <dbReference type="Proteomes" id="UP001168613"/>
    </source>
</evidence>
<protein>
    <submittedName>
        <fullName evidence="1">Uncharacterized protein</fullName>
    </submittedName>
</protein>
<reference evidence="1" key="1">
    <citation type="submission" date="2021-11" db="EMBL/GenBank/DDBJ databases">
        <title>Draft genome sequence of Alcaligenes endophyticus type strain CCUG 75668T.</title>
        <authorList>
            <person name="Salva-Serra F."/>
            <person name="Duran R.E."/>
            <person name="Seeger M."/>
            <person name="Moore E.R.B."/>
            <person name="Jaen-Luchoro D."/>
        </authorList>
    </citation>
    <scope>NUCLEOTIDE SEQUENCE</scope>
    <source>
        <strain evidence="1">CCUG 75668</strain>
    </source>
</reference>
<dbReference type="EMBL" id="JAJHNU010000001">
    <property type="protein sequence ID" value="MDN4121006.1"/>
    <property type="molecule type" value="Genomic_DNA"/>
</dbReference>
<comment type="caution">
    <text evidence="1">The sequence shown here is derived from an EMBL/GenBank/DDBJ whole genome shotgun (WGS) entry which is preliminary data.</text>
</comment>
<organism evidence="1 2">
    <name type="scientific">Alcaligenes endophyticus</name>
    <dbReference type="NCBI Taxonomy" id="1929088"/>
    <lineage>
        <taxon>Bacteria</taxon>
        <taxon>Pseudomonadati</taxon>
        <taxon>Pseudomonadota</taxon>
        <taxon>Betaproteobacteria</taxon>
        <taxon>Burkholderiales</taxon>
        <taxon>Alcaligenaceae</taxon>
        <taxon>Alcaligenes</taxon>
    </lineage>
</organism>
<name>A0ABT8EI96_9BURK</name>
<sequence length="524" mass="57840">MKLSYLMCVSMVLVSCGFPQKQTEHLQHVETSQEELVQQHEAFRSNVQDQSRRRAMQQVNRPWVVGKAVALARDVNLPQALRSMVPYTLVLQSEQINLTELAQRIAQLSGLAVWVKPEALLPLTDFLPRYARPGAAPALPVQPIQTLALRELPLSRLLDHVAAYYGVYWRYKDQRIEFYRTEARSFTVRTLSQEAQAQASLGLSQTQTDGFSSQSSTQLHSASLPTLEIIKKRIEAFLTVSGTVIAEAGAGNLVIVNDTPEVLDQVADYLKRENRMATRRVRILFEELTLLVDDTTELAVDWDVLLKRAATSWQASHVTDPLGVGGSIAGRQMQGSTAGSMAALRALSAVGTVVRKQSTPVYTLNRRPVTHALRTTFSYVDKVEAMATQSGNPWAQPSLSISQKEQTVGSVLTLLPDVQDDGLVLLSVAYDSTVAQPLKSLSFGDRSAPLQVQQIAIDGSGTVQQIALRVGQVWLISGFDRHVDEGRSQRLGPQAPLLAGGQQARTEQRWRTVLLVSVQLEEED</sequence>
<dbReference type="PROSITE" id="PS51257">
    <property type="entry name" value="PROKAR_LIPOPROTEIN"/>
    <property type="match status" value="1"/>
</dbReference>
<gene>
    <name evidence="1" type="ORF">LMS43_06875</name>
</gene>
<dbReference type="Proteomes" id="UP001168613">
    <property type="component" value="Unassembled WGS sequence"/>
</dbReference>
<accession>A0ABT8EI96</accession>
<evidence type="ECO:0000313" key="1">
    <source>
        <dbReference type="EMBL" id="MDN4121006.1"/>
    </source>
</evidence>
<keyword evidence="2" id="KW-1185">Reference proteome</keyword>
<dbReference type="RefSeq" id="WP_266124997.1">
    <property type="nucleotide sequence ID" value="NZ_JAJHNU010000001.1"/>
</dbReference>